<dbReference type="AlphaFoldDB" id="A0A672RVV4"/>
<evidence type="ECO:0000256" key="4">
    <source>
        <dbReference type="ARBA" id="ARBA00012513"/>
    </source>
</evidence>
<dbReference type="SUPFAM" id="SSF50156">
    <property type="entry name" value="PDZ domain-like"/>
    <property type="match status" value="1"/>
</dbReference>
<dbReference type="Pfam" id="PF00595">
    <property type="entry name" value="PDZ"/>
    <property type="match status" value="1"/>
</dbReference>
<evidence type="ECO:0000259" key="22">
    <source>
        <dbReference type="PROSITE" id="PS50011"/>
    </source>
</evidence>
<dbReference type="PROSITE" id="PS50011">
    <property type="entry name" value="PROTEIN_KINASE_DOM"/>
    <property type="match status" value="1"/>
</dbReference>
<gene>
    <name evidence="25" type="primary">limk1b</name>
</gene>
<sequence>MKMLSSFTHPLLVPTLYEFLSSYINIQVFLYLSLSLCVRCCVCNLVLSHWYYERDGQFFCKKDYWSRFGEQCHGCSESITTGLIMVAGKHKYHPECFLCESCGMVIGDGDSFTLVDYANLYCGQCGYQKVSMQHSAAKCSRLSHTVTSMSFPPSAESRRGLSFTVEQKDTGPLITVSQLDMHNLSPEVKPLIHVGDRILEINGISVQNIPLNEMDLVIHDTEHWLQITIEHDPKELHYSFLFVCLCRRSCSIDKAPCSQRHAALLSHRRDINRSESLRFDATDKTQRIFRPSDLIYGEVLGKGCFGQAIKVTHSETGEVMVIKELLQFDEETEKTFRKEVKVMRCLEHPNVLKFIGILYKDKRLNLISEYVQGGTLRDTIQKMDHPWKLRVSYAKDIAAGMAYLHSMNVIHRDLNSHNCFVRENQTVVVADFGLAQLVKEEKSSSPGQVSKLNKLGRKKRYTVVGNPYWMAPEMIQGKIYDEHVDIFSFGIVVCEIIGRVYADPDDLPRTQEFGLNVNEYLERYWSKDCPVAFFPIAVLCCALEAEKRPSFAKLEEWLENLMMHMEIRLPLMSELDQIRQAFWENHSQSKQTYGIPSKQMENSALGRS</sequence>
<dbReference type="PANTHER" id="PTHR46485">
    <property type="entry name" value="LIM DOMAIN KINASE 1"/>
    <property type="match status" value="1"/>
</dbReference>
<comment type="similarity">
    <text evidence="3">Belongs to the protein kinase superfamily. TKL Ser/Thr protein kinase family.</text>
</comment>
<keyword evidence="10 21" id="KW-0547">Nucleotide-binding</keyword>
<evidence type="ECO:0000256" key="20">
    <source>
        <dbReference type="PROSITE-ProRule" id="PRU00125"/>
    </source>
</evidence>
<evidence type="ECO:0000256" key="17">
    <source>
        <dbReference type="ARBA" id="ARBA00040667"/>
    </source>
</evidence>
<keyword evidence="14 20" id="KW-0440">LIM domain</keyword>
<evidence type="ECO:0000256" key="11">
    <source>
        <dbReference type="ARBA" id="ARBA00022777"/>
    </source>
</evidence>
<evidence type="ECO:0000256" key="2">
    <source>
        <dbReference type="ARBA" id="ARBA00004245"/>
    </source>
</evidence>
<dbReference type="GO" id="GO:0046872">
    <property type="term" value="F:metal ion binding"/>
    <property type="evidence" value="ECO:0007669"/>
    <property type="project" value="UniProtKB-KW"/>
</dbReference>
<keyword evidence="15" id="KW-0206">Cytoskeleton</keyword>
<dbReference type="Ensembl" id="ENSSGRT00000099245.1">
    <property type="protein sequence ID" value="ENSSGRP00000093257.1"/>
    <property type="gene ID" value="ENSSGRG00000046028.1"/>
</dbReference>
<dbReference type="Gene3D" id="1.10.510.10">
    <property type="entry name" value="Transferase(Phosphotransferase) domain 1"/>
    <property type="match status" value="1"/>
</dbReference>
<evidence type="ECO:0000256" key="8">
    <source>
        <dbReference type="ARBA" id="ARBA00022723"/>
    </source>
</evidence>
<dbReference type="FunFam" id="3.30.200.20:FF:000038">
    <property type="entry name" value="LIM domain kinase 2"/>
    <property type="match status" value="1"/>
</dbReference>
<evidence type="ECO:0000256" key="6">
    <source>
        <dbReference type="ARBA" id="ARBA00022527"/>
    </source>
</evidence>
<keyword evidence="6" id="KW-0723">Serine/threonine-protein kinase</keyword>
<keyword evidence="5" id="KW-0963">Cytoplasm</keyword>
<dbReference type="FunFam" id="1.10.510.10:FF:000282">
    <property type="entry name" value="LIM domain kinase 1"/>
    <property type="match status" value="1"/>
</dbReference>
<keyword evidence="8 20" id="KW-0479">Metal-binding</keyword>
<dbReference type="InterPro" id="IPR011009">
    <property type="entry name" value="Kinase-like_dom_sf"/>
</dbReference>
<organism evidence="25 26">
    <name type="scientific">Sinocyclocheilus grahami</name>
    <name type="common">Dianchi golden-line fish</name>
    <name type="synonym">Barbus grahami</name>
    <dbReference type="NCBI Taxonomy" id="75366"/>
    <lineage>
        <taxon>Eukaryota</taxon>
        <taxon>Metazoa</taxon>
        <taxon>Chordata</taxon>
        <taxon>Craniata</taxon>
        <taxon>Vertebrata</taxon>
        <taxon>Euteleostomi</taxon>
        <taxon>Actinopterygii</taxon>
        <taxon>Neopterygii</taxon>
        <taxon>Teleostei</taxon>
        <taxon>Ostariophysi</taxon>
        <taxon>Cypriniformes</taxon>
        <taxon>Cyprinidae</taxon>
        <taxon>Cyprininae</taxon>
        <taxon>Sinocyclocheilus</taxon>
    </lineage>
</organism>
<evidence type="ECO:0000256" key="14">
    <source>
        <dbReference type="ARBA" id="ARBA00023038"/>
    </source>
</evidence>
<dbReference type="GO" id="GO:0005634">
    <property type="term" value="C:nucleus"/>
    <property type="evidence" value="ECO:0007669"/>
    <property type="project" value="UniProtKB-SubCell"/>
</dbReference>
<accession>A0A672RVV4</accession>
<dbReference type="GO" id="GO:0030036">
    <property type="term" value="P:actin cytoskeleton organization"/>
    <property type="evidence" value="ECO:0007669"/>
    <property type="project" value="TreeGrafter"/>
</dbReference>
<keyword evidence="16" id="KW-0539">Nucleus</keyword>
<comment type="subcellular location">
    <subcellularLocation>
        <location evidence="2">Cytoplasm</location>
        <location evidence="2">Cytoskeleton</location>
    </subcellularLocation>
    <subcellularLocation>
        <location evidence="1">Nucleus</location>
    </subcellularLocation>
</comment>
<evidence type="ECO:0000256" key="13">
    <source>
        <dbReference type="ARBA" id="ARBA00022840"/>
    </source>
</evidence>
<dbReference type="Gene3D" id="3.30.200.20">
    <property type="entry name" value="Phosphorylase Kinase, domain 1"/>
    <property type="match status" value="1"/>
</dbReference>
<dbReference type="GO" id="GO:0005856">
    <property type="term" value="C:cytoskeleton"/>
    <property type="evidence" value="ECO:0007669"/>
    <property type="project" value="UniProtKB-SubCell"/>
</dbReference>
<dbReference type="GO" id="GO:0005524">
    <property type="term" value="F:ATP binding"/>
    <property type="evidence" value="ECO:0007669"/>
    <property type="project" value="UniProtKB-UniRule"/>
</dbReference>
<evidence type="ECO:0000256" key="16">
    <source>
        <dbReference type="ARBA" id="ARBA00023242"/>
    </source>
</evidence>
<dbReference type="PANTHER" id="PTHR46485:SF7">
    <property type="entry name" value="LIM DOMAIN KINASE 1"/>
    <property type="match status" value="1"/>
</dbReference>
<dbReference type="SUPFAM" id="SSF56112">
    <property type="entry name" value="Protein kinase-like (PK-like)"/>
    <property type="match status" value="1"/>
</dbReference>
<dbReference type="CDD" id="cd06754">
    <property type="entry name" value="PDZ_LIMK-like"/>
    <property type="match status" value="1"/>
</dbReference>
<keyword evidence="13 21" id="KW-0067">ATP-binding</keyword>
<dbReference type="GO" id="GO:0043005">
    <property type="term" value="C:neuron projection"/>
    <property type="evidence" value="ECO:0007669"/>
    <property type="project" value="TreeGrafter"/>
</dbReference>
<keyword evidence="26" id="KW-1185">Reference proteome</keyword>
<keyword evidence="9" id="KW-0677">Repeat</keyword>
<dbReference type="InterPro" id="IPR000719">
    <property type="entry name" value="Prot_kinase_dom"/>
</dbReference>
<dbReference type="EC" id="2.7.11.1" evidence="4"/>
<evidence type="ECO:0000256" key="1">
    <source>
        <dbReference type="ARBA" id="ARBA00004123"/>
    </source>
</evidence>
<dbReference type="PROSITE" id="PS50106">
    <property type="entry name" value="PDZ"/>
    <property type="match status" value="1"/>
</dbReference>
<evidence type="ECO:0000256" key="9">
    <source>
        <dbReference type="ARBA" id="ARBA00022737"/>
    </source>
</evidence>
<dbReference type="InterPro" id="IPR001781">
    <property type="entry name" value="Znf_LIM"/>
</dbReference>
<evidence type="ECO:0000259" key="24">
    <source>
        <dbReference type="PROSITE" id="PS50106"/>
    </source>
</evidence>
<keyword evidence="11" id="KW-0418">Kinase</keyword>
<reference evidence="25" key="1">
    <citation type="submission" date="2025-08" db="UniProtKB">
        <authorList>
            <consortium name="Ensembl"/>
        </authorList>
    </citation>
    <scope>IDENTIFICATION</scope>
</reference>
<feature type="domain" description="PDZ" evidence="24">
    <location>
        <begin position="148"/>
        <end position="233"/>
    </location>
</feature>
<evidence type="ECO:0000256" key="5">
    <source>
        <dbReference type="ARBA" id="ARBA00022490"/>
    </source>
</evidence>
<feature type="binding site" evidence="21">
    <location>
        <position position="323"/>
    </location>
    <ligand>
        <name>ATP</name>
        <dbReference type="ChEBI" id="CHEBI:30616"/>
    </ligand>
</feature>
<dbReference type="Gene3D" id="2.10.110.10">
    <property type="entry name" value="Cysteine Rich Protein"/>
    <property type="match status" value="2"/>
</dbReference>
<dbReference type="GO" id="GO:0004674">
    <property type="term" value="F:protein serine/threonine kinase activity"/>
    <property type="evidence" value="ECO:0007669"/>
    <property type="project" value="UniProtKB-KW"/>
</dbReference>
<feature type="domain" description="Protein kinase" evidence="22">
    <location>
        <begin position="294"/>
        <end position="558"/>
    </location>
</feature>
<dbReference type="Proteomes" id="UP000472262">
    <property type="component" value="Unassembled WGS sequence"/>
</dbReference>
<dbReference type="SMART" id="SM00132">
    <property type="entry name" value="LIM"/>
    <property type="match status" value="2"/>
</dbReference>
<evidence type="ECO:0000256" key="21">
    <source>
        <dbReference type="PROSITE-ProRule" id="PRU10141"/>
    </source>
</evidence>
<evidence type="ECO:0000256" key="12">
    <source>
        <dbReference type="ARBA" id="ARBA00022833"/>
    </source>
</evidence>
<evidence type="ECO:0000256" key="10">
    <source>
        <dbReference type="ARBA" id="ARBA00022741"/>
    </source>
</evidence>
<dbReference type="PROSITE" id="PS00478">
    <property type="entry name" value="LIM_DOMAIN_1"/>
    <property type="match status" value="1"/>
</dbReference>
<dbReference type="InterPro" id="IPR001478">
    <property type="entry name" value="PDZ"/>
</dbReference>
<keyword evidence="7" id="KW-0808">Transferase</keyword>
<dbReference type="Gene3D" id="2.30.42.10">
    <property type="match status" value="1"/>
</dbReference>
<protein>
    <recommendedName>
        <fullName evidence="17">LIM domain kinase 1</fullName>
        <ecNumber evidence="4">2.7.11.1</ecNumber>
    </recommendedName>
</protein>
<evidence type="ECO:0000256" key="3">
    <source>
        <dbReference type="ARBA" id="ARBA00005843"/>
    </source>
</evidence>
<dbReference type="InterPro" id="IPR017441">
    <property type="entry name" value="Protein_kinase_ATP_BS"/>
</dbReference>
<dbReference type="GO" id="GO:0005737">
    <property type="term" value="C:cytoplasm"/>
    <property type="evidence" value="ECO:0007669"/>
    <property type="project" value="TreeGrafter"/>
</dbReference>
<comment type="catalytic activity">
    <reaction evidence="19">
        <text>L-seryl-[protein] + ATP = O-phospho-L-seryl-[protein] + ADP + H(+)</text>
        <dbReference type="Rhea" id="RHEA:17989"/>
        <dbReference type="Rhea" id="RHEA-COMP:9863"/>
        <dbReference type="Rhea" id="RHEA-COMP:11604"/>
        <dbReference type="ChEBI" id="CHEBI:15378"/>
        <dbReference type="ChEBI" id="CHEBI:29999"/>
        <dbReference type="ChEBI" id="CHEBI:30616"/>
        <dbReference type="ChEBI" id="CHEBI:83421"/>
        <dbReference type="ChEBI" id="CHEBI:456216"/>
        <dbReference type="EC" id="2.7.11.1"/>
    </reaction>
    <physiologicalReaction direction="left-to-right" evidence="19">
        <dbReference type="Rhea" id="RHEA:17990"/>
    </physiologicalReaction>
</comment>
<evidence type="ECO:0000313" key="26">
    <source>
        <dbReference type="Proteomes" id="UP000472262"/>
    </source>
</evidence>
<reference evidence="25" key="2">
    <citation type="submission" date="2025-09" db="UniProtKB">
        <authorList>
            <consortium name="Ensembl"/>
        </authorList>
    </citation>
    <scope>IDENTIFICATION</scope>
</reference>
<dbReference type="SUPFAM" id="SSF57716">
    <property type="entry name" value="Glucocorticoid receptor-like (DNA-binding domain)"/>
    <property type="match status" value="2"/>
</dbReference>
<dbReference type="SMART" id="SM00228">
    <property type="entry name" value="PDZ"/>
    <property type="match status" value="1"/>
</dbReference>
<name>A0A672RVV4_SINGR</name>
<feature type="domain" description="LIM zinc-binding" evidence="23">
    <location>
        <begin position="70"/>
        <end position="132"/>
    </location>
</feature>
<dbReference type="Pfam" id="PF00412">
    <property type="entry name" value="LIM"/>
    <property type="match status" value="2"/>
</dbReference>
<dbReference type="InterPro" id="IPR036034">
    <property type="entry name" value="PDZ_sf"/>
</dbReference>
<evidence type="ECO:0000256" key="18">
    <source>
        <dbReference type="ARBA" id="ARBA00048659"/>
    </source>
</evidence>
<dbReference type="GO" id="GO:0051496">
    <property type="term" value="P:positive regulation of stress fiber assembly"/>
    <property type="evidence" value="ECO:0007669"/>
    <property type="project" value="TreeGrafter"/>
</dbReference>
<dbReference type="PROSITE" id="PS00107">
    <property type="entry name" value="PROTEIN_KINASE_ATP"/>
    <property type="match status" value="1"/>
</dbReference>
<evidence type="ECO:0000256" key="19">
    <source>
        <dbReference type="ARBA" id="ARBA00048977"/>
    </source>
</evidence>
<evidence type="ECO:0000256" key="15">
    <source>
        <dbReference type="ARBA" id="ARBA00023212"/>
    </source>
</evidence>
<dbReference type="PROSITE" id="PS50023">
    <property type="entry name" value="LIM_DOMAIN_2"/>
    <property type="match status" value="1"/>
</dbReference>
<dbReference type="Pfam" id="PF07714">
    <property type="entry name" value="PK_Tyr_Ser-Thr"/>
    <property type="match status" value="1"/>
</dbReference>
<comment type="catalytic activity">
    <reaction evidence="18">
        <text>L-threonyl-[protein] + ATP = O-phospho-L-threonyl-[protein] + ADP + H(+)</text>
        <dbReference type="Rhea" id="RHEA:46608"/>
        <dbReference type="Rhea" id="RHEA-COMP:11060"/>
        <dbReference type="Rhea" id="RHEA-COMP:11605"/>
        <dbReference type="ChEBI" id="CHEBI:15378"/>
        <dbReference type="ChEBI" id="CHEBI:30013"/>
        <dbReference type="ChEBI" id="CHEBI:30616"/>
        <dbReference type="ChEBI" id="CHEBI:61977"/>
        <dbReference type="ChEBI" id="CHEBI:456216"/>
        <dbReference type="EC" id="2.7.11.1"/>
    </reaction>
    <physiologicalReaction direction="left-to-right" evidence="18">
        <dbReference type="Rhea" id="RHEA:46609"/>
    </physiologicalReaction>
</comment>
<dbReference type="InterPro" id="IPR050940">
    <property type="entry name" value="Actin_reg-Ser/Thr_kinase"/>
</dbReference>
<keyword evidence="12 20" id="KW-0862">Zinc</keyword>
<proteinExistence type="inferred from homology"/>
<dbReference type="InterPro" id="IPR001245">
    <property type="entry name" value="Ser-Thr/Tyr_kinase_cat_dom"/>
</dbReference>
<evidence type="ECO:0000313" key="25">
    <source>
        <dbReference type="Ensembl" id="ENSSGRP00000093257.1"/>
    </source>
</evidence>
<evidence type="ECO:0000259" key="23">
    <source>
        <dbReference type="PROSITE" id="PS50023"/>
    </source>
</evidence>
<evidence type="ECO:0000256" key="7">
    <source>
        <dbReference type="ARBA" id="ARBA00022679"/>
    </source>
</evidence>